<dbReference type="Proteomes" id="UP000002949">
    <property type="component" value="Unassembled WGS sequence"/>
</dbReference>
<evidence type="ECO:0000259" key="1">
    <source>
        <dbReference type="PROSITE" id="PS50011"/>
    </source>
</evidence>
<name>G6Y2T4_9HYPH</name>
<feature type="domain" description="Protein kinase" evidence="1">
    <location>
        <begin position="1"/>
        <end position="264"/>
    </location>
</feature>
<dbReference type="CDD" id="cd18808">
    <property type="entry name" value="SF1_C_Upf1"/>
    <property type="match status" value="1"/>
</dbReference>
<dbReference type="SUPFAM" id="SSF52540">
    <property type="entry name" value="P-loop containing nucleoside triphosphate hydrolases"/>
    <property type="match status" value="1"/>
</dbReference>
<keyword evidence="2" id="KW-0547">Nucleotide-binding</keyword>
<dbReference type="GO" id="GO:0004672">
    <property type="term" value="F:protein kinase activity"/>
    <property type="evidence" value="ECO:0007669"/>
    <property type="project" value="InterPro"/>
</dbReference>
<protein>
    <submittedName>
        <fullName evidence="2">Superfamily I DNA/RNA helicase</fullName>
    </submittedName>
</protein>
<dbReference type="InterPro" id="IPR011009">
    <property type="entry name" value="Kinase-like_dom_sf"/>
</dbReference>
<dbReference type="PATRIC" id="fig|1082933.3.peg.212"/>
<reference evidence="2 3" key="1">
    <citation type="journal article" date="2012" name="J. Bacteriol.">
        <title>Draft Genome Sequence of Plant Growth-Promoting Rhizobium Mesorhizobium amorphae, Isolated from Zinc-Lead Mine Tailings.</title>
        <authorList>
            <person name="Hao X."/>
            <person name="Lin Y."/>
            <person name="Johnstone L."/>
            <person name="Baltrus D.A."/>
            <person name="Miller S.J."/>
            <person name="Wei G."/>
            <person name="Rensing C."/>
        </authorList>
    </citation>
    <scope>NUCLEOTIDE SEQUENCE [LARGE SCALE GENOMIC DNA]</scope>
    <source>
        <strain evidence="2 3">CCNWGS0123</strain>
    </source>
</reference>
<dbReference type="KEGG" id="mamo:A6B35_31050"/>
<dbReference type="Pfam" id="PF13087">
    <property type="entry name" value="AAA_12"/>
    <property type="match status" value="1"/>
</dbReference>
<dbReference type="InterPro" id="IPR027417">
    <property type="entry name" value="P-loop_NTPase"/>
</dbReference>
<sequence>MLAGDPIRGTPDLWQAFDAGDVYYVKTWRRLGEDRQDIRALWNREVRGLMRLQGYPGASELFVSLQQVGIDERQYYAVLEGGRRQPLARTLSERRNHHWLQNLGEVGRRRPLWDGLLRIAEALAILHREGTLHRALSSASVFAGPEGGGDFRLSGFEWSLRVAGNDQPPGRIATRVGPLAPELEAGRSEYSMLTDWFAFGILVAEVFGVDPKNHRKAQSLRLAVERVSVLNASERELILRFLSDQADTRLADDEDALQQIRNVVRNLNAASAGGGRSLVMAVRLGPGSNLSQAVENSSKRTAPSMDPVRQREWIERDLMGDIRVTARGGATPHFVLRGEKLEYKLWPWSVDASQTWSIAYCEAAALYPLSLPDDQFYSLGTRKLEIQNYPNVRSNQHTIRDRAVAWDRTFPFRKNRAELPPYLRDVHDFFRITQQLDTILTAAQICPVEIVTVFRSSSDTEVEVTPRPEVERTELARFLRMDSPEEQLRDWFSLGAEPISIDDEDDPERDVYSLLDRRVIANEAVSEGTWRFIGAQQTTKGPRYRFRCRGNPPVREGATNYLAKNFGGSIAQIRRRHNAIEEMRSYISLLRMLDDPVQSSRQSDEKAPPARIPIKLDPSKLDALERLWGTQPSFAIQGPPGTGKTTLIQGFVDRLLAADPTAQILLTAHSHHTVDDVLSKLDELFSTLSAKERPVMVRLGARDSHVFDPPAVTRKLLLQLADSDLAKRTAKEIRERLSVAVTASADVESNNRDLRTMQILVQDAANVTLSTSNSADLANLASRGRRFDWSVIEEAGKAHGFDMATALEASHRLLLIGDHFQLPPYNSQIFRRLLEDPLRVRKAIEKGAQFAPALIDTGLVDDADDRDPFADRCVRWRRMVELFAVVFKASVVGQDGPGPAATLTDQHRMHPDIAELVGRTFYPSDQSDPSNEIDDESGTILRSPTETRERFSKEPPYLIPSGSWLPDSRIVWCDVDWVQKKEFSVGETQGLFTAPSEARAVVDVLEEIRSRPGSPCNLQILSPYNGQLAAIRSEIEAAKRSGRLLHMFEAPFEIGNGKRLGATVDEFQGSEADIVVVSLVRNNGLPPAKSIGFLRQRNRMNVLLSRAKHKLVIVGSWDFFETRVNARTSEDADYAYLGQMMEVMADLQSQTKLVRVRAPR</sequence>
<dbReference type="Pfam" id="PF13086">
    <property type="entry name" value="AAA_11"/>
    <property type="match status" value="2"/>
</dbReference>
<keyword evidence="2" id="KW-0378">Hydrolase</keyword>
<organism evidence="2 3">
    <name type="scientific">Mesorhizobium amorphae CCNWGS0123</name>
    <dbReference type="NCBI Taxonomy" id="1082933"/>
    <lineage>
        <taxon>Bacteria</taxon>
        <taxon>Pseudomonadati</taxon>
        <taxon>Pseudomonadota</taxon>
        <taxon>Alphaproteobacteria</taxon>
        <taxon>Hyphomicrobiales</taxon>
        <taxon>Phyllobacteriaceae</taxon>
        <taxon>Mesorhizobium</taxon>
    </lineage>
</organism>
<dbReference type="GO" id="GO:0005524">
    <property type="term" value="F:ATP binding"/>
    <property type="evidence" value="ECO:0007669"/>
    <property type="project" value="InterPro"/>
</dbReference>
<dbReference type="GO" id="GO:0004386">
    <property type="term" value="F:helicase activity"/>
    <property type="evidence" value="ECO:0007669"/>
    <property type="project" value="UniProtKB-KW"/>
</dbReference>
<keyword evidence="3" id="KW-1185">Reference proteome</keyword>
<dbReference type="InterPro" id="IPR045055">
    <property type="entry name" value="DNA2/NAM7-like"/>
</dbReference>
<dbReference type="PANTHER" id="PTHR10887:SF495">
    <property type="entry name" value="HELICASE SENATAXIN ISOFORM X1-RELATED"/>
    <property type="match status" value="1"/>
</dbReference>
<dbReference type="InterPro" id="IPR041679">
    <property type="entry name" value="DNA2/NAM7-like_C"/>
</dbReference>
<dbReference type="SUPFAM" id="SSF56112">
    <property type="entry name" value="Protein kinase-like (PK-like)"/>
    <property type="match status" value="1"/>
</dbReference>
<dbReference type="EMBL" id="AGSN01000015">
    <property type="protein sequence ID" value="EHH13911.1"/>
    <property type="molecule type" value="Genomic_DNA"/>
</dbReference>
<dbReference type="Gene3D" id="3.40.50.300">
    <property type="entry name" value="P-loop containing nucleotide triphosphate hydrolases"/>
    <property type="match status" value="2"/>
</dbReference>
<keyword evidence="2" id="KW-0067">ATP-binding</keyword>
<keyword evidence="2" id="KW-0347">Helicase</keyword>
<dbReference type="InterPro" id="IPR041677">
    <property type="entry name" value="DNA2/NAM7_AAA_11"/>
</dbReference>
<proteinExistence type="predicted"/>
<evidence type="ECO:0000313" key="3">
    <source>
        <dbReference type="Proteomes" id="UP000002949"/>
    </source>
</evidence>
<accession>G6Y2T4</accession>
<dbReference type="InterPro" id="IPR047187">
    <property type="entry name" value="SF1_C_Upf1"/>
</dbReference>
<dbReference type="PROSITE" id="PS50011">
    <property type="entry name" value="PROTEIN_KINASE_DOM"/>
    <property type="match status" value="1"/>
</dbReference>
<dbReference type="AlphaFoldDB" id="G6Y2T4"/>
<gene>
    <name evidence="2" type="ORF">MEA186_01241</name>
</gene>
<evidence type="ECO:0000313" key="2">
    <source>
        <dbReference type="EMBL" id="EHH13911.1"/>
    </source>
</evidence>
<dbReference type="Gene3D" id="1.10.510.10">
    <property type="entry name" value="Transferase(Phosphotransferase) domain 1"/>
    <property type="match status" value="1"/>
</dbReference>
<dbReference type="eggNOG" id="COG0515">
    <property type="taxonomic scope" value="Bacteria"/>
</dbReference>
<dbReference type="PANTHER" id="PTHR10887">
    <property type="entry name" value="DNA2/NAM7 HELICASE FAMILY"/>
    <property type="match status" value="1"/>
</dbReference>
<dbReference type="InterPro" id="IPR000719">
    <property type="entry name" value="Prot_kinase_dom"/>
</dbReference>
<dbReference type="eggNOG" id="COG1112">
    <property type="taxonomic scope" value="Bacteria"/>
</dbReference>